<gene>
    <name evidence="2" type="ORF">METZ01_LOCUS43920</name>
</gene>
<protein>
    <recommendedName>
        <fullName evidence="3">ABC3 transporter permease protein domain-containing protein</fullName>
    </recommendedName>
</protein>
<feature type="transmembrane region" description="Helical" evidence="1">
    <location>
        <begin position="352"/>
        <end position="377"/>
    </location>
</feature>
<feature type="transmembrane region" description="Helical" evidence="1">
    <location>
        <begin position="40"/>
        <end position="64"/>
    </location>
</feature>
<dbReference type="InterPro" id="IPR050250">
    <property type="entry name" value="Macrolide_Exporter_MacB"/>
</dbReference>
<reference evidence="2" key="1">
    <citation type="submission" date="2018-05" db="EMBL/GenBank/DDBJ databases">
        <authorList>
            <person name="Lanie J.A."/>
            <person name="Ng W.-L."/>
            <person name="Kazmierczak K.M."/>
            <person name="Andrzejewski T.M."/>
            <person name="Davidsen T.M."/>
            <person name="Wayne K.J."/>
            <person name="Tettelin H."/>
            <person name="Glass J.I."/>
            <person name="Rusch D."/>
            <person name="Podicherti R."/>
            <person name="Tsui H.-C.T."/>
            <person name="Winkler M.E."/>
        </authorList>
    </citation>
    <scope>NUCLEOTIDE SEQUENCE</scope>
</reference>
<dbReference type="EMBL" id="UINC01001945">
    <property type="protein sequence ID" value="SUZ91066.1"/>
    <property type="molecule type" value="Genomic_DNA"/>
</dbReference>
<dbReference type="GO" id="GO:0005886">
    <property type="term" value="C:plasma membrane"/>
    <property type="evidence" value="ECO:0007669"/>
    <property type="project" value="TreeGrafter"/>
</dbReference>
<dbReference type="PANTHER" id="PTHR30572:SF4">
    <property type="entry name" value="ABC TRANSPORTER PERMEASE YTRF"/>
    <property type="match status" value="1"/>
</dbReference>
<sequence length="1134" mass="123387">MFESSRAHQAHKNRRPCFCWFPTLSLNFSRLVKQRARGDLSLSLGALIAVFLATTTVAGGPVYLRSLERVGMADVVKTAGPYNKNVSAISDWIPLEHTEITQANSVVDSAVSEQLEPLIEWRSTRIKSRSHFWGLDDGDPNTQIETVRGESASRAYFHEMEGLHQVVTYVDGRAPTSNLRIDEDGDRVVEVAVYENRSRRIRHGDVLEDLRVGDLVLASSVSRGFGSVKGEIVGIFAANDLGDQFWLGSPNAILEPDPPTLFGGRDNPIVLFTAEGAIAPGVGPSNAGLPMNYMRVLFTDREKISLARPGVFVAAVDQFEDIVKTELPQVKILSGMRASTNRMETKMLFLRLPVLLLAAFVVAVVGYYLFLVSGLIARKREHEIAMFRSRGLSIFQIFRLQIIEGVVVIVLPALVAPLFAALGIGLAGKLPVFKSLTGGSHLPVELSLSVWVWSGITALLVFLVLLSQVLVVARSGISSVDRSRARPDRPPVFQRFYFDILIMILGGFFVWEISTRGIAIADRDGGVATDVTLLFAPVMLLISTALLMLRVFPVVARVSYSIATRFTSAPLALGFWRLGRDPYWYSWPVLLLILGTGLGVMVGTLGATLERSAREQIFYDNGSNLRILPGGMNSNVRPQDIAEITAVGGVNTATMAFRQIAKFGTTSQGPAFNVLGIESESFSNIAWFRDDFSEKSIEDLLVNLNNASSKPAPLILPAGTLKITAWTKQDPYVTDHFFWIVLKDAEGRRVTVTLGQIGDNWSEQSGDVPVHLVDPIEITSLQTFMQAGGDGGAPTVWFIDDIKALGPDFEHMLLDFESEALWTPLPTSNGLDDTYIDAVEEFGVGDPGTAVGTVSLERGTIAGVRGVYRSATGKPLPAIVSDNFFGLTGAVLGQPAVVQISGGFVPINPIGTARLFPTLDPTDRPFMILDVETLLDFVELRGLVNIHANEIFADINPVNHTEVTEEIRGIYRGSSLLDRGTRLNESVIDPLTVAGWRGMSIVSLIIGGLALLLGYVTYLFANSSRLIHDSAYLRAMGLSKSGFIRSALIEHGIVGLLGCVVGASVGLFASRMAVSAIAYSETGRALLPPFFLQTMWLPVLVILFVVLSAGVISVGSSFVNFLRRPLHELTRSVD</sequence>
<keyword evidence="1" id="KW-0812">Transmembrane</keyword>
<feature type="transmembrane region" description="Helical" evidence="1">
    <location>
        <begin position="584"/>
        <end position="609"/>
    </location>
</feature>
<evidence type="ECO:0000256" key="1">
    <source>
        <dbReference type="SAM" id="Phobius"/>
    </source>
</evidence>
<feature type="transmembrane region" description="Helical" evidence="1">
    <location>
        <begin position="531"/>
        <end position="551"/>
    </location>
</feature>
<evidence type="ECO:0000313" key="2">
    <source>
        <dbReference type="EMBL" id="SUZ91066.1"/>
    </source>
</evidence>
<organism evidence="2">
    <name type="scientific">marine metagenome</name>
    <dbReference type="NCBI Taxonomy" id="408172"/>
    <lineage>
        <taxon>unclassified sequences</taxon>
        <taxon>metagenomes</taxon>
        <taxon>ecological metagenomes</taxon>
    </lineage>
</organism>
<dbReference type="PANTHER" id="PTHR30572">
    <property type="entry name" value="MEMBRANE COMPONENT OF TRANSPORTER-RELATED"/>
    <property type="match status" value="1"/>
</dbReference>
<dbReference type="AlphaFoldDB" id="A0A381RGX9"/>
<feature type="transmembrane region" description="Helical" evidence="1">
    <location>
        <begin position="1053"/>
        <end position="1074"/>
    </location>
</feature>
<feature type="transmembrane region" description="Helical" evidence="1">
    <location>
        <begin position="492"/>
        <end position="511"/>
    </location>
</feature>
<accession>A0A381RGX9</accession>
<name>A0A381RGX9_9ZZZZ</name>
<feature type="transmembrane region" description="Helical" evidence="1">
    <location>
        <begin position="1001"/>
        <end position="1021"/>
    </location>
</feature>
<feature type="transmembrane region" description="Helical" evidence="1">
    <location>
        <begin position="1095"/>
        <end position="1119"/>
    </location>
</feature>
<keyword evidence="1" id="KW-1133">Transmembrane helix</keyword>
<feature type="transmembrane region" description="Helical" evidence="1">
    <location>
        <begin position="398"/>
        <end position="428"/>
    </location>
</feature>
<dbReference type="GO" id="GO:0022857">
    <property type="term" value="F:transmembrane transporter activity"/>
    <property type="evidence" value="ECO:0007669"/>
    <property type="project" value="TreeGrafter"/>
</dbReference>
<feature type="transmembrane region" description="Helical" evidence="1">
    <location>
        <begin position="448"/>
        <end position="471"/>
    </location>
</feature>
<keyword evidence="1" id="KW-0472">Membrane</keyword>
<evidence type="ECO:0008006" key="3">
    <source>
        <dbReference type="Google" id="ProtNLM"/>
    </source>
</evidence>
<proteinExistence type="predicted"/>